<evidence type="ECO:0000259" key="1">
    <source>
        <dbReference type="PROSITE" id="PS50937"/>
    </source>
</evidence>
<dbReference type="GO" id="GO:0016887">
    <property type="term" value="F:ATP hydrolysis activity"/>
    <property type="evidence" value="ECO:0007669"/>
    <property type="project" value="InterPro"/>
</dbReference>
<dbReference type="STRING" id="36842.SAMN02194393_02160"/>
<dbReference type="AlphaFoldDB" id="A0A1T5LWE4"/>
<dbReference type="PANTHER" id="PTHR35894:SF5">
    <property type="entry name" value="MU-LIKE PROPHAGE FLUMU DNA TRANSPOSITION PROTEIN B"/>
    <property type="match status" value="1"/>
</dbReference>
<dbReference type="PROSITE" id="PS50937">
    <property type="entry name" value="HTH_MERR_2"/>
    <property type="match status" value="1"/>
</dbReference>
<dbReference type="OrthoDB" id="9815896at2"/>
<evidence type="ECO:0000313" key="5">
    <source>
        <dbReference type="Proteomes" id="UP000190285"/>
    </source>
</evidence>
<feature type="domain" description="HTH merR-type" evidence="1">
    <location>
        <begin position="20"/>
        <end position="45"/>
    </location>
</feature>
<dbReference type="Gene3D" id="1.10.260.40">
    <property type="entry name" value="lambda repressor-like DNA-binding domains"/>
    <property type="match status" value="1"/>
</dbReference>
<dbReference type="InterPro" id="IPR010982">
    <property type="entry name" value="Lambda_DNA-bd_dom_sf"/>
</dbReference>
<dbReference type="InterPro" id="IPR049945">
    <property type="entry name" value="AAA_22"/>
</dbReference>
<dbReference type="InterPro" id="IPR052026">
    <property type="entry name" value="ExeA_AAA_ATPase_DNA-bind"/>
</dbReference>
<reference evidence="5" key="2">
    <citation type="submission" date="2017-02" db="EMBL/GenBank/DDBJ databases">
        <authorList>
            <person name="Varghese N."/>
            <person name="Submissions S."/>
        </authorList>
    </citation>
    <scope>NUCLEOTIDE SEQUENCE [LARGE SCALE GENOMIC DNA]</scope>
    <source>
        <strain evidence="5">M1</strain>
    </source>
</reference>
<dbReference type="PANTHER" id="PTHR35894">
    <property type="entry name" value="GENERAL SECRETION PATHWAY PROTEIN A-RELATED"/>
    <property type="match status" value="1"/>
</dbReference>
<dbReference type="GO" id="GO:0003677">
    <property type="term" value="F:DNA binding"/>
    <property type="evidence" value="ECO:0007669"/>
    <property type="project" value="InterPro"/>
</dbReference>
<dbReference type="EMBL" id="FUZT01000008">
    <property type="protein sequence ID" value="SKC80262.1"/>
    <property type="molecule type" value="Genomic_DNA"/>
</dbReference>
<dbReference type="Gene3D" id="3.40.50.300">
    <property type="entry name" value="P-loop containing nucleotide triphosphate hydrolases"/>
    <property type="match status" value="1"/>
</dbReference>
<organism evidence="4 5">
    <name type="scientific">Maledivibacter halophilus</name>
    <dbReference type="NCBI Taxonomy" id="36842"/>
    <lineage>
        <taxon>Bacteria</taxon>
        <taxon>Bacillati</taxon>
        <taxon>Bacillota</taxon>
        <taxon>Clostridia</taxon>
        <taxon>Peptostreptococcales</taxon>
        <taxon>Caminicellaceae</taxon>
        <taxon>Maledivibacter</taxon>
    </lineage>
</organism>
<protein>
    <submittedName>
        <fullName evidence="4">DNA transposition protein, AAA+ family ATPase</fullName>
    </submittedName>
</protein>
<keyword evidence="5" id="KW-1185">Reference proteome</keyword>
<reference evidence="4 5" key="1">
    <citation type="submission" date="2017-02" db="EMBL/GenBank/DDBJ databases">
        <authorList>
            <person name="Peterson S.W."/>
        </authorList>
    </citation>
    <scope>NUCLEOTIDE SEQUENCE [LARGE SCALE GENOMIC DNA]</scope>
    <source>
        <strain evidence="4 5">M1</strain>
    </source>
</reference>
<dbReference type="RefSeq" id="WP_079491568.1">
    <property type="nucleotide sequence ID" value="NZ_FUZT01000005.1"/>
</dbReference>
<proteinExistence type="predicted"/>
<name>A0A1T5LWE4_9FIRM</name>
<evidence type="ECO:0000313" key="4">
    <source>
        <dbReference type="EMBL" id="SKC80262.1"/>
    </source>
</evidence>
<dbReference type="SUPFAM" id="SSF47413">
    <property type="entry name" value="lambda repressor-like DNA-binding domains"/>
    <property type="match status" value="1"/>
</dbReference>
<dbReference type="EMBL" id="FUZT01000005">
    <property type="protein sequence ID" value="SKC68546.1"/>
    <property type="molecule type" value="Genomic_DNA"/>
</dbReference>
<evidence type="ECO:0000313" key="3">
    <source>
        <dbReference type="EMBL" id="SKC71591.1"/>
    </source>
</evidence>
<dbReference type="SUPFAM" id="SSF52540">
    <property type="entry name" value="P-loop containing nucleoside triphosphate hydrolases"/>
    <property type="match status" value="1"/>
</dbReference>
<dbReference type="EMBL" id="FUZT01000006">
    <property type="protein sequence ID" value="SKC71591.1"/>
    <property type="molecule type" value="Genomic_DNA"/>
</dbReference>
<dbReference type="InterPro" id="IPR000551">
    <property type="entry name" value="MerR-type_HTH_dom"/>
</dbReference>
<sequence length="319" mass="36798">MNTVLKLQPESDIFNANKEEIIEQIKRIKEVEGIPFSEIAEQIGVSRSLVSQFVNHGKTSDELEKKLRSFLTGYYKASEAVEYSQEIQLFPTTEFKGILGFCEDMRMRRKMGVIIGYPGTGKTTAVKEYVERTPGAVYIEAFSSMRMKDLLEIMAEECGIELKRGSNYKRIQQLIRALKNKKLMFIIDEAEYLKKWDVDKFEILRKIWDNTKVPIILCGTHELEDILTRGNGKDNLAQLYRRKYMMKLIGIKEKEVRSLLKQYKVTKEAENLLVALAIDVKHGGLGNFIEILELCLESAEDGEITRDIVKDAKNYKLLY</sequence>
<dbReference type="Pfam" id="PF13401">
    <property type="entry name" value="AAA_22"/>
    <property type="match status" value="1"/>
</dbReference>
<dbReference type="Proteomes" id="UP000190285">
    <property type="component" value="Unassembled WGS sequence"/>
</dbReference>
<evidence type="ECO:0000313" key="2">
    <source>
        <dbReference type="EMBL" id="SKC68546.1"/>
    </source>
</evidence>
<gene>
    <name evidence="2" type="ORF">SAMN02194393_02160</name>
    <name evidence="3" type="ORF">SAMN02194393_02492</name>
    <name evidence="4" type="ORF">SAMN02194393_03471</name>
</gene>
<dbReference type="InterPro" id="IPR027417">
    <property type="entry name" value="P-loop_NTPase"/>
</dbReference>
<accession>A0A1T5LWE4</accession>
<dbReference type="GO" id="GO:0006355">
    <property type="term" value="P:regulation of DNA-templated transcription"/>
    <property type="evidence" value="ECO:0007669"/>
    <property type="project" value="InterPro"/>
</dbReference>